<dbReference type="Proteomes" id="UP000286806">
    <property type="component" value="Unassembled WGS sequence"/>
</dbReference>
<keyword evidence="2 8" id="KW-0808">Transferase</keyword>
<evidence type="ECO:0000256" key="8">
    <source>
        <dbReference type="HAMAP-Rule" id="MF_00206"/>
    </source>
</evidence>
<sequence>MEFSQSISLFLFTEPMTPDTLTIQPARIPNTARMPIWIRQNLGNDVLYGKTGEAVHGNRLHTVCEEARCPNRGECWSRGTATFMLLGDTCTRACGFCSVKTGKPAWFDADEPRRVAEAVMALRLQYIVLTSVNRDDLPDGGAAIFSETLKQLRLSDAQIGVEYLTPDFRACQDEAVATIINTLTNLPAGTRRDLVWGHNVETVPRLYKTARKGSQYARSLTLLNKAAQQPGVEAKSALMLGLGETRTEVLGVLQDLRDAGVVRVSLGQYLRPSLDNLPVVEYIHPDMFAEYENDARALGFAWVKAGPLVRSSYYAEQQQGRSHA</sequence>
<gene>
    <name evidence="8" type="primary">lipA</name>
    <name evidence="10" type="ORF">SFMTTN_3267</name>
</gene>
<dbReference type="OrthoDB" id="9787898at2"/>
<evidence type="ECO:0000256" key="3">
    <source>
        <dbReference type="ARBA" id="ARBA00022691"/>
    </source>
</evidence>
<evidence type="ECO:0000313" key="10">
    <source>
        <dbReference type="EMBL" id="GBL47428.1"/>
    </source>
</evidence>
<comment type="cofactor">
    <cofactor evidence="8">
        <name>[4Fe-4S] cluster</name>
        <dbReference type="ChEBI" id="CHEBI:49883"/>
    </cofactor>
    <text evidence="8">Binds 2 [4Fe-4S] clusters per subunit. One cluster is coordinated with 3 cysteines and an exchangeable S-adenosyl-L-methionine.</text>
</comment>
<keyword evidence="6 8" id="KW-0411">Iron-sulfur</keyword>
<dbReference type="SFLD" id="SFLDS00029">
    <property type="entry name" value="Radical_SAM"/>
    <property type="match status" value="1"/>
</dbReference>
<feature type="binding site" evidence="8">
    <location>
        <position position="69"/>
    </location>
    <ligand>
        <name>[4Fe-4S] cluster</name>
        <dbReference type="ChEBI" id="CHEBI:49883"/>
        <label>1</label>
    </ligand>
</feature>
<feature type="domain" description="Radical SAM core" evidence="9">
    <location>
        <begin position="76"/>
        <end position="301"/>
    </location>
</feature>
<proteinExistence type="inferred from homology"/>
<feature type="binding site" evidence="8">
    <location>
        <position position="312"/>
    </location>
    <ligand>
        <name>[4Fe-4S] cluster</name>
        <dbReference type="ChEBI" id="CHEBI:49883"/>
        <label>1</label>
    </ligand>
</feature>
<evidence type="ECO:0000256" key="6">
    <source>
        <dbReference type="ARBA" id="ARBA00023014"/>
    </source>
</evidence>
<comment type="function">
    <text evidence="8">Catalyzes the radical-mediated insertion of two sulfur atoms into the C-6 and C-8 positions of the octanoyl moiety bound to the lipoyl domains of lipoate-dependent enzymes, thereby converting the octanoylated domains into lipoylated derivatives.</text>
</comment>
<accession>A0A401JHH2</accession>
<dbReference type="PROSITE" id="PS51918">
    <property type="entry name" value="RADICAL_SAM"/>
    <property type="match status" value="1"/>
</dbReference>
<comment type="catalytic activity">
    <reaction evidence="7 8">
        <text>[[Fe-S] cluster scaffold protein carrying a second [4Fe-4S](2+) cluster] + N(6)-octanoyl-L-lysyl-[protein] + 2 oxidized [2Fe-2S]-[ferredoxin] + 2 S-adenosyl-L-methionine + 4 H(+) = [[Fe-S] cluster scaffold protein] + N(6)-[(R)-dihydrolipoyl]-L-lysyl-[protein] + 4 Fe(3+) + 2 hydrogen sulfide + 2 5'-deoxyadenosine + 2 L-methionine + 2 reduced [2Fe-2S]-[ferredoxin]</text>
        <dbReference type="Rhea" id="RHEA:16585"/>
        <dbReference type="Rhea" id="RHEA-COMP:9928"/>
        <dbReference type="Rhea" id="RHEA-COMP:10000"/>
        <dbReference type="Rhea" id="RHEA-COMP:10001"/>
        <dbReference type="Rhea" id="RHEA-COMP:10475"/>
        <dbReference type="Rhea" id="RHEA-COMP:14568"/>
        <dbReference type="Rhea" id="RHEA-COMP:14569"/>
        <dbReference type="ChEBI" id="CHEBI:15378"/>
        <dbReference type="ChEBI" id="CHEBI:17319"/>
        <dbReference type="ChEBI" id="CHEBI:29034"/>
        <dbReference type="ChEBI" id="CHEBI:29919"/>
        <dbReference type="ChEBI" id="CHEBI:33722"/>
        <dbReference type="ChEBI" id="CHEBI:33737"/>
        <dbReference type="ChEBI" id="CHEBI:33738"/>
        <dbReference type="ChEBI" id="CHEBI:57844"/>
        <dbReference type="ChEBI" id="CHEBI:59789"/>
        <dbReference type="ChEBI" id="CHEBI:78809"/>
        <dbReference type="ChEBI" id="CHEBI:83100"/>
        <dbReference type="EC" id="2.8.1.8"/>
    </reaction>
</comment>
<dbReference type="EMBL" id="BGOW01000044">
    <property type="protein sequence ID" value="GBL47428.1"/>
    <property type="molecule type" value="Genomic_DNA"/>
</dbReference>
<feature type="binding site" evidence="8">
    <location>
        <position position="90"/>
    </location>
    <ligand>
        <name>[4Fe-4S] cluster</name>
        <dbReference type="ChEBI" id="CHEBI:49883"/>
        <label>2</label>
        <note>4Fe-4S-S-AdoMet</note>
    </ligand>
</feature>
<dbReference type="SMART" id="SM00729">
    <property type="entry name" value="Elp3"/>
    <property type="match status" value="1"/>
</dbReference>
<dbReference type="Gene3D" id="3.20.20.70">
    <property type="entry name" value="Aldolase class I"/>
    <property type="match status" value="1"/>
</dbReference>
<dbReference type="GO" id="GO:0016992">
    <property type="term" value="F:lipoate synthase activity"/>
    <property type="evidence" value="ECO:0007669"/>
    <property type="project" value="UniProtKB-UniRule"/>
</dbReference>
<dbReference type="InterPro" id="IPR058240">
    <property type="entry name" value="rSAM_sf"/>
</dbReference>
<dbReference type="HAMAP" id="MF_00206">
    <property type="entry name" value="Lipoyl_synth"/>
    <property type="match status" value="1"/>
</dbReference>
<keyword evidence="8" id="KW-0963">Cytoplasm</keyword>
<keyword evidence="5 8" id="KW-0408">Iron</keyword>
<keyword evidence="4 8" id="KW-0479">Metal-binding</keyword>
<dbReference type="GO" id="GO:0046872">
    <property type="term" value="F:metal ion binding"/>
    <property type="evidence" value="ECO:0007669"/>
    <property type="project" value="UniProtKB-KW"/>
</dbReference>
<dbReference type="PANTHER" id="PTHR10949">
    <property type="entry name" value="LIPOYL SYNTHASE"/>
    <property type="match status" value="1"/>
</dbReference>
<keyword evidence="11" id="KW-1185">Reference proteome</keyword>
<name>A0A401JHH2_9PROT</name>
<dbReference type="GO" id="GO:0009249">
    <property type="term" value="P:protein lipoylation"/>
    <property type="evidence" value="ECO:0007669"/>
    <property type="project" value="UniProtKB-UniRule"/>
</dbReference>
<organism evidence="10 11">
    <name type="scientific">Sulfuriferula multivorans</name>
    <dbReference type="NCBI Taxonomy" id="1559896"/>
    <lineage>
        <taxon>Bacteria</taxon>
        <taxon>Pseudomonadati</taxon>
        <taxon>Pseudomonadota</taxon>
        <taxon>Betaproteobacteria</taxon>
        <taxon>Nitrosomonadales</taxon>
        <taxon>Sulfuricellaceae</taxon>
        <taxon>Sulfuriferula</taxon>
    </lineage>
</organism>
<evidence type="ECO:0000256" key="2">
    <source>
        <dbReference type="ARBA" id="ARBA00022679"/>
    </source>
</evidence>
<dbReference type="GO" id="GO:0005737">
    <property type="term" value="C:cytoplasm"/>
    <property type="evidence" value="ECO:0007669"/>
    <property type="project" value="UniProtKB-SubCell"/>
</dbReference>
<feature type="binding site" evidence="8">
    <location>
        <position position="97"/>
    </location>
    <ligand>
        <name>[4Fe-4S] cluster</name>
        <dbReference type="ChEBI" id="CHEBI:49883"/>
        <label>2</label>
        <note>4Fe-4S-S-AdoMet</note>
    </ligand>
</feature>
<dbReference type="NCBIfam" id="NF004019">
    <property type="entry name" value="PRK05481.1"/>
    <property type="match status" value="1"/>
</dbReference>
<dbReference type="UniPathway" id="UPA00538">
    <property type="reaction ID" value="UER00593"/>
</dbReference>
<keyword evidence="1 8" id="KW-0004">4Fe-4S</keyword>
<dbReference type="InterPro" id="IPR007197">
    <property type="entry name" value="rSAM"/>
</dbReference>
<comment type="caution">
    <text evidence="10">The sequence shown here is derived from an EMBL/GenBank/DDBJ whole genome shotgun (WGS) entry which is preliminary data.</text>
</comment>
<comment type="pathway">
    <text evidence="8">Protein modification; protein lipoylation via endogenous pathway; protein N(6)-(lipoyl)lysine from octanoyl-[acyl-carrier-protein]: step 2/2.</text>
</comment>
<dbReference type="SUPFAM" id="SSF102114">
    <property type="entry name" value="Radical SAM enzymes"/>
    <property type="match status" value="1"/>
</dbReference>
<dbReference type="NCBIfam" id="NF009544">
    <property type="entry name" value="PRK12928.1"/>
    <property type="match status" value="1"/>
</dbReference>
<dbReference type="InterPro" id="IPR006638">
    <property type="entry name" value="Elp3/MiaA/NifB-like_rSAM"/>
</dbReference>
<dbReference type="InterPro" id="IPR003698">
    <property type="entry name" value="Lipoyl_synth"/>
</dbReference>
<comment type="subcellular location">
    <subcellularLocation>
        <location evidence="8">Cytoplasm</location>
    </subcellularLocation>
</comment>
<dbReference type="Pfam" id="PF04055">
    <property type="entry name" value="Radical_SAM"/>
    <property type="match status" value="1"/>
</dbReference>
<keyword evidence="3 8" id="KW-0949">S-adenosyl-L-methionine</keyword>
<protein>
    <recommendedName>
        <fullName evidence="8">Lipoyl synthase</fullName>
        <ecNumber evidence="8">2.8.1.8</ecNumber>
    </recommendedName>
    <alternativeName>
        <fullName evidence="8">Lip-syn</fullName>
        <shortName evidence="8">LS</shortName>
    </alternativeName>
    <alternativeName>
        <fullName evidence="8">Lipoate synthase</fullName>
    </alternativeName>
    <alternativeName>
        <fullName evidence="8">Lipoic acid synthase</fullName>
    </alternativeName>
    <alternativeName>
        <fullName evidence="8">Sulfur insertion protein LipA</fullName>
    </alternativeName>
</protein>
<dbReference type="InterPro" id="IPR013785">
    <property type="entry name" value="Aldolase_TIM"/>
</dbReference>
<evidence type="ECO:0000256" key="4">
    <source>
        <dbReference type="ARBA" id="ARBA00022723"/>
    </source>
</evidence>
<reference evidence="10 11" key="1">
    <citation type="journal article" date="2019" name="Front. Microbiol.">
        <title>Genomes of Neutrophilic Sulfur-Oxidizing Chemolithoautotrophs Representing 9 Proteobacterial Species From 8 Genera.</title>
        <authorList>
            <person name="Watanabe T."/>
            <person name="Kojima H."/>
            <person name="Umezawa K."/>
            <person name="Hori C."/>
            <person name="Takasuka T.E."/>
            <person name="Kato Y."/>
            <person name="Fukui M."/>
        </authorList>
    </citation>
    <scope>NUCLEOTIDE SEQUENCE [LARGE SCALE GENOMIC DNA]</scope>
    <source>
        <strain evidence="10 11">TTN</strain>
    </source>
</reference>
<feature type="binding site" evidence="8">
    <location>
        <position position="75"/>
    </location>
    <ligand>
        <name>[4Fe-4S] cluster</name>
        <dbReference type="ChEBI" id="CHEBI:49883"/>
        <label>1</label>
    </ligand>
</feature>
<feature type="binding site" evidence="8">
    <location>
        <position position="64"/>
    </location>
    <ligand>
        <name>[4Fe-4S] cluster</name>
        <dbReference type="ChEBI" id="CHEBI:49883"/>
        <label>1</label>
    </ligand>
</feature>
<comment type="similarity">
    <text evidence="8">Belongs to the radical SAM superfamily. Lipoyl synthase family.</text>
</comment>
<dbReference type="GO" id="GO:0051539">
    <property type="term" value="F:4 iron, 4 sulfur cluster binding"/>
    <property type="evidence" value="ECO:0007669"/>
    <property type="project" value="UniProtKB-UniRule"/>
</dbReference>
<evidence type="ECO:0000256" key="7">
    <source>
        <dbReference type="ARBA" id="ARBA00047326"/>
    </source>
</evidence>
<evidence type="ECO:0000256" key="1">
    <source>
        <dbReference type="ARBA" id="ARBA00022485"/>
    </source>
</evidence>
<evidence type="ECO:0000259" key="9">
    <source>
        <dbReference type="PROSITE" id="PS51918"/>
    </source>
</evidence>
<feature type="binding site" evidence="8">
    <location>
        <position position="94"/>
    </location>
    <ligand>
        <name>[4Fe-4S] cluster</name>
        <dbReference type="ChEBI" id="CHEBI:49883"/>
        <label>2</label>
        <note>4Fe-4S-S-AdoMet</note>
    </ligand>
</feature>
<dbReference type="NCBIfam" id="TIGR00510">
    <property type="entry name" value="lipA"/>
    <property type="match status" value="1"/>
</dbReference>
<evidence type="ECO:0000313" key="11">
    <source>
        <dbReference type="Proteomes" id="UP000286806"/>
    </source>
</evidence>
<dbReference type="AlphaFoldDB" id="A0A401JHH2"/>
<dbReference type="PANTHER" id="PTHR10949:SF0">
    <property type="entry name" value="LIPOYL SYNTHASE, MITOCHONDRIAL"/>
    <property type="match status" value="1"/>
</dbReference>
<dbReference type="EC" id="2.8.1.8" evidence="8"/>
<evidence type="ECO:0000256" key="5">
    <source>
        <dbReference type="ARBA" id="ARBA00023004"/>
    </source>
</evidence>